<dbReference type="EMBL" id="BTGD01000005">
    <property type="protein sequence ID" value="GMM55412.1"/>
    <property type="molecule type" value="Genomic_DNA"/>
</dbReference>
<evidence type="ECO:0000259" key="1">
    <source>
        <dbReference type="PROSITE" id="PS51733"/>
    </source>
</evidence>
<feature type="domain" description="BPL/LPL catalytic" evidence="1">
    <location>
        <begin position="373"/>
        <end position="604"/>
    </location>
</feature>
<keyword evidence="3" id="KW-1185">Reference proteome</keyword>
<dbReference type="AlphaFoldDB" id="A0AAV5RVN7"/>
<dbReference type="GO" id="GO:0005737">
    <property type="term" value="C:cytoplasm"/>
    <property type="evidence" value="ECO:0007669"/>
    <property type="project" value="TreeGrafter"/>
</dbReference>
<dbReference type="InterPro" id="IPR029062">
    <property type="entry name" value="Class_I_gatase-like"/>
</dbReference>
<dbReference type="Gene3D" id="3.30.930.10">
    <property type="entry name" value="Bira Bifunctional Protein, Domain 2"/>
    <property type="match status" value="1"/>
</dbReference>
<dbReference type="InterPro" id="IPR045864">
    <property type="entry name" value="aa-tRNA-synth_II/BPL/LPL"/>
</dbReference>
<dbReference type="PANTHER" id="PTHR12835:SF5">
    <property type="entry name" value="BIOTIN--PROTEIN LIGASE"/>
    <property type="match status" value="1"/>
</dbReference>
<evidence type="ECO:0000313" key="3">
    <source>
        <dbReference type="Proteomes" id="UP001377567"/>
    </source>
</evidence>
<evidence type="ECO:0000313" key="2">
    <source>
        <dbReference type="EMBL" id="GMM55412.1"/>
    </source>
</evidence>
<name>A0AAV5RVN7_MAUHU</name>
<dbReference type="Pfam" id="PF03099">
    <property type="entry name" value="BPL_LplA_LipB"/>
    <property type="match status" value="1"/>
</dbReference>
<dbReference type="InterPro" id="IPR004143">
    <property type="entry name" value="BPL_LPL_catalytic"/>
</dbReference>
<dbReference type="InterPro" id="IPR019197">
    <property type="entry name" value="Biotin-prot_ligase_N"/>
</dbReference>
<reference evidence="2 3" key="1">
    <citation type="journal article" date="2023" name="Elife">
        <title>Identification of key yeast species and microbe-microbe interactions impacting larval growth of Drosophila in the wild.</title>
        <authorList>
            <person name="Mure A."/>
            <person name="Sugiura Y."/>
            <person name="Maeda R."/>
            <person name="Honda K."/>
            <person name="Sakurai N."/>
            <person name="Takahashi Y."/>
            <person name="Watada M."/>
            <person name="Katoh T."/>
            <person name="Gotoh A."/>
            <person name="Gotoh Y."/>
            <person name="Taniguchi I."/>
            <person name="Nakamura K."/>
            <person name="Hayashi T."/>
            <person name="Katayama T."/>
            <person name="Uemura T."/>
            <person name="Hattori Y."/>
        </authorList>
    </citation>
    <scope>NUCLEOTIDE SEQUENCE [LARGE SCALE GENOMIC DNA]</scope>
    <source>
        <strain evidence="2 3">KH-74</strain>
    </source>
</reference>
<protein>
    <submittedName>
        <fullName evidence="2">Biotin--[acetyl-CoA-carboxylase] ligase</fullName>
    </submittedName>
</protein>
<dbReference type="GO" id="GO:0004077">
    <property type="term" value="F:biotin--[biotin carboxyl-carrier protein] ligase activity"/>
    <property type="evidence" value="ECO:0007669"/>
    <property type="project" value="TreeGrafter"/>
</dbReference>
<gene>
    <name evidence="2" type="ORF">DAKH74_020280</name>
</gene>
<organism evidence="2 3">
    <name type="scientific">Maudiozyma humilis</name>
    <name type="common">Sour dough yeast</name>
    <name type="synonym">Kazachstania humilis</name>
    <dbReference type="NCBI Taxonomy" id="51915"/>
    <lineage>
        <taxon>Eukaryota</taxon>
        <taxon>Fungi</taxon>
        <taxon>Dikarya</taxon>
        <taxon>Ascomycota</taxon>
        <taxon>Saccharomycotina</taxon>
        <taxon>Saccharomycetes</taxon>
        <taxon>Saccharomycetales</taxon>
        <taxon>Saccharomycetaceae</taxon>
        <taxon>Maudiozyma</taxon>
    </lineage>
</organism>
<dbReference type="Gene3D" id="3.40.50.880">
    <property type="match status" value="1"/>
</dbReference>
<accession>A0AAV5RVN7</accession>
<dbReference type="SUPFAM" id="SSF55681">
    <property type="entry name" value="Class II aaRS and biotin synthetases"/>
    <property type="match status" value="1"/>
</dbReference>
<proteinExistence type="predicted"/>
<comment type="caution">
    <text evidence="2">The sequence shown here is derived from an EMBL/GenBank/DDBJ whole genome shotgun (WGS) entry which is preliminary data.</text>
</comment>
<dbReference type="PANTHER" id="PTHR12835">
    <property type="entry name" value="BIOTIN PROTEIN LIGASE"/>
    <property type="match status" value="1"/>
</dbReference>
<dbReference type="Proteomes" id="UP001377567">
    <property type="component" value="Unassembled WGS sequence"/>
</dbReference>
<keyword evidence="2" id="KW-0436">Ligase</keyword>
<dbReference type="CDD" id="cd03144">
    <property type="entry name" value="GATase1_ScBLP_like"/>
    <property type="match status" value="1"/>
</dbReference>
<dbReference type="SUPFAM" id="SSF52317">
    <property type="entry name" value="Class I glutamine amidotransferase-like"/>
    <property type="match status" value="1"/>
</dbReference>
<dbReference type="Pfam" id="PF09825">
    <property type="entry name" value="BPL_N"/>
    <property type="match status" value="1"/>
</dbReference>
<sequence length="686" mass="76386">MNVLVYNGPGTTPGSVKHTVETLRYLLEPHYAVSTVSSKVLLQEPWQTKTSALVFPGGADLPYVKECRPIIPAIKDFISKQGGKFIGFCAGGYFGSSRVEFCQGDLTMEVTGNRDLQFFPGTARGPAFSGFKYKSEAGAKAALLTLSNGAQFHSYYNGGSVFVDADSYDNVEVLAYYAQETDVPYTDNSDSSVKPAAVVLCTVGRGKVLLTGPHPEFIPKVLEKAHDNEFPPHLIDVLKQDDTKRIEFMHHILEKAGFKTRSDYTEYRAPSMTPILVTTRLQTKDRYTELQQNLKNNTECVIDGDHLEFSGEVDRFQLYQGYEDSLAAATAPLDNDDPEKSIKTLIIASDNEIFPSKQVTTNFNFENYFSTLKPENTVGSLLLYGEVLTSTSTLLNQNRSLLNSLPDNSVLFVGDVQLSGRGRGGNTWVNPKGVCASTAVISLPLVSPLTHQSTPIAFVQYLAMLAYSKAICSYEPGFEDLPVRIKWPNDLYIMSPDYYYSKNLNLFGSSFDHNQVPLTDIEPAYLKVAGLLINTHVFGDKYTLLLGCGLNISNNGPTSSLNQWVDILNVERRKNGQHDLPHIEKEKLLAEYMNNLQDIMHIFVNRGVQYLLPDYYKFWLHSNQIVRLTEHANTRAMITGITSDYGLLIAKELEPGSDYRFTGTTFHLQPDGNTFDIFKGLIAKKA</sequence>
<dbReference type="PROSITE" id="PS51733">
    <property type="entry name" value="BPL_LPL_CATALYTIC"/>
    <property type="match status" value="1"/>
</dbReference>